<dbReference type="InterPro" id="IPR011712">
    <property type="entry name" value="Sig_transdc_His_kin_sub3_dim/P"/>
</dbReference>
<dbReference type="AlphaFoldDB" id="A0A1I4DEP5"/>
<feature type="domain" description="Histidine kinase" evidence="4">
    <location>
        <begin position="496"/>
        <end position="584"/>
    </location>
</feature>
<dbReference type="GO" id="GO:0000155">
    <property type="term" value="F:phosphorelay sensor kinase activity"/>
    <property type="evidence" value="ECO:0007669"/>
    <property type="project" value="InterPro"/>
</dbReference>
<keyword evidence="3" id="KW-0902">Two-component regulatory system</keyword>
<accession>A0A1I4DEP5</accession>
<dbReference type="EMBL" id="FOSW01000004">
    <property type="protein sequence ID" value="SFK91605.1"/>
    <property type="molecule type" value="Genomic_DNA"/>
</dbReference>
<dbReference type="Gene3D" id="3.30.565.10">
    <property type="entry name" value="Histidine kinase-like ATPase, C-terminal domain"/>
    <property type="match status" value="1"/>
</dbReference>
<dbReference type="PANTHER" id="PTHR24421">
    <property type="entry name" value="NITRATE/NITRITE SENSOR PROTEIN NARX-RELATED"/>
    <property type="match status" value="1"/>
</dbReference>
<dbReference type="SMART" id="SM00065">
    <property type="entry name" value="GAF"/>
    <property type="match status" value="2"/>
</dbReference>
<dbReference type="CDD" id="cd16917">
    <property type="entry name" value="HATPase_UhpB-NarQ-NarX-like"/>
    <property type="match status" value="1"/>
</dbReference>
<protein>
    <submittedName>
        <fullName evidence="5">Histidine kinase-, DNA gyrase B-, and HSP90-like ATPase</fullName>
    </submittedName>
</protein>
<evidence type="ECO:0000256" key="1">
    <source>
        <dbReference type="ARBA" id="ARBA00022679"/>
    </source>
</evidence>
<dbReference type="InterPro" id="IPR003594">
    <property type="entry name" value="HATPase_dom"/>
</dbReference>
<evidence type="ECO:0000313" key="6">
    <source>
        <dbReference type="Proteomes" id="UP000199152"/>
    </source>
</evidence>
<evidence type="ECO:0000259" key="4">
    <source>
        <dbReference type="PROSITE" id="PS50109"/>
    </source>
</evidence>
<dbReference type="InterPro" id="IPR005467">
    <property type="entry name" value="His_kinase_dom"/>
</dbReference>
<dbReference type="Gene3D" id="3.30.450.40">
    <property type="match status" value="2"/>
</dbReference>
<gene>
    <name evidence="5" type="ORF">SAMN04488085_104338</name>
</gene>
<dbReference type="Pfam" id="PF13185">
    <property type="entry name" value="GAF_2"/>
    <property type="match status" value="1"/>
</dbReference>
<reference evidence="6" key="1">
    <citation type="submission" date="2016-10" db="EMBL/GenBank/DDBJ databases">
        <authorList>
            <person name="Varghese N."/>
            <person name="Submissions S."/>
        </authorList>
    </citation>
    <scope>NUCLEOTIDE SEQUENCE [LARGE SCALE GENOMIC DNA]</scope>
    <source>
        <strain evidence="6">DSM 45317</strain>
    </source>
</reference>
<dbReference type="GO" id="GO:0016020">
    <property type="term" value="C:membrane"/>
    <property type="evidence" value="ECO:0007669"/>
    <property type="project" value="InterPro"/>
</dbReference>
<dbReference type="PANTHER" id="PTHR24421:SF61">
    <property type="entry name" value="OXYGEN SENSOR HISTIDINE KINASE NREB"/>
    <property type="match status" value="1"/>
</dbReference>
<dbReference type="InterPro" id="IPR036890">
    <property type="entry name" value="HATPase_C_sf"/>
</dbReference>
<dbReference type="InterPro" id="IPR050482">
    <property type="entry name" value="Sensor_HK_TwoCompSys"/>
</dbReference>
<dbReference type="Proteomes" id="UP000199152">
    <property type="component" value="Unassembled WGS sequence"/>
</dbReference>
<name>A0A1I4DEP5_9ACTN</name>
<evidence type="ECO:0000313" key="5">
    <source>
        <dbReference type="EMBL" id="SFK91605.1"/>
    </source>
</evidence>
<dbReference type="InterPro" id="IPR029016">
    <property type="entry name" value="GAF-like_dom_sf"/>
</dbReference>
<sequence length="585" mass="62450">MTESPVQELRRRDAILDAARSATERFLDGDGDWRAHLHEILGAFGRAAEVSRVFVADHLVDEQGRLCSRSIGEWDAPGVPVAGDDPELQALPYEPDFARWEQVLGRGDMIAGSVRDFPPVERALFEPQGVISCVVVPVFVDGEWWGHVGFDECTRERTWSAAEQAALRTAAAIIGLAVRLERTRAALRAEETERAQTMRLLERRVSALARVAAALVVDQPLEVTIGDVVRILVESGAGVAAALHVVDQATGEIALLATHGLPEGYADALRAAWALGADVPATPASRDQPMQLVRDAPAQRLADPLAAPIHPYMGTAPWYSVLSLPLDSLGRHQGALHVYRPPGPDPEPEEIAFLSAVADQTAVAVENARLLADGRRNAALLERQRLARDLHDSVSQALFSMTLHARTAQLAMAKLGLPDDGPLGRTVGQLRELTQGALAEMRALIFELRPGALAEEGLLAAVTKQAAALGAREGLPITVTGPAERPQLPADVEEHLYRIVLEALHNVVKHARAGKAAVTVTADHDGLQILVEDDGAGFDPTVDHPGHLGLGTMRDRAAAIGAELVLDSAPGRGTRVGIGLAGGRP</sequence>
<dbReference type="SUPFAM" id="SSF55781">
    <property type="entry name" value="GAF domain-like"/>
    <property type="match status" value="2"/>
</dbReference>
<dbReference type="PROSITE" id="PS50109">
    <property type="entry name" value="HIS_KIN"/>
    <property type="match status" value="1"/>
</dbReference>
<evidence type="ECO:0000256" key="2">
    <source>
        <dbReference type="ARBA" id="ARBA00022777"/>
    </source>
</evidence>
<dbReference type="GO" id="GO:0046983">
    <property type="term" value="F:protein dimerization activity"/>
    <property type="evidence" value="ECO:0007669"/>
    <property type="project" value="InterPro"/>
</dbReference>
<dbReference type="RefSeq" id="WP_091323427.1">
    <property type="nucleotide sequence ID" value="NZ_FOSW01000004.1"/>
</dbReference>
<organism evidence="5 6">
    <name type="scientific">Geodermatophilus ruber</name>
    <dbReference type="NCBI Taxonomy" id="504800"/>
    <lineage>
        <taxon>Bacteria</taxon>
        <taxon>Bacillati</taxon>
        <taxon>Actinomycetota</taxon>
        <taxon>Actinomycetes</taxon>
        <taxon>Geodermatophilales</taxon>
        <taxon>Geodermatophilaceae</taxon>
        <taxon>Geodermatophilus</taxon>
    </lineage>
</organism>
<dbReference type="STRING" id="504800.SAMN04488085_104338"/>
<dbReference type="Gene3D" id="1.20.5.1930">
    <property type="match status" value="1"/>
</dbReference>
<dbReference type="InterPro" id="IPR003018">
    <property type="entry name" value="GAF"/>
</dbReference>
<dbReference type="Pfam" id="PF02518">
    <property type="entry name" value="HATPase_c"/>
    <property type="match status" value="1"/>
</dbReference>
<dbReference type="Pfam" id="PF01590">
    <property type="entry name" value="GAF"/>
    <property type="match status" value="1"/>
</dbReference>
<dbReference type="OrthoDB" id="9764154at2"/>
<dbReference type="InParanoid" id="A0A1I4DEP5"/>
<dbReference type="SMART" id="SM00387">
    <property type="entry name" value="HATPase_c"/>
    <property type="match status" value="1"/>
</dbReference>
<keyword evidence="1" id="KW-0808">Transferase</keyword>
<proteinExistence type="predicted"/>
<dbReference type="Pfam" id="PF07730">
    <property type="entry name" value="HisKA_3"/>
    <property type="match status" value="1"/>
</dbReference>
<keyword evidence="6" id="KW-1185">Reference proteome</keyword>
<dbReference type="SUPFAM" id="SSF55874">
    <property type="entry name" value="ATPase domain of HSP90 chaperone/DNA topoisomerase II/histidine kinase"/>
    <property type="match status" value="1"/>
</dbReference>
<keyword evidence="2 5" id="KW-0418">Kinase</keyword>
<evidence type="ECO:0000256" key="3">
    <source>
        <dbReference type="ARBA" id="ARBA00023012"/>
    </source>
</evidence>